<sequence length="123" mass="13197">MIGALHTVVLDAPDPLALAGFYREVLGGSVEVDPEEDGPDGAEWVELALAETGPRLAFQRSPGYVPPVWPGDDGDQQLHLDIRVADFDAAEQALLAAGARHLETHRGFRVYLDPVGHPFCTVG</sequence>
<accession>A0ABY4FQR3</accession>
<dbReference type="InterPro" id="IPR041581">
    <property type="entry name" value="Glyoxalase_6"/>
</dbReference>
<dbReference type="RefSeq" id="WP_244729669.1">
    <property type="nucleotide sequence ID" value="NZ_CP095045.1"/>
</dbReference>
<dbReference type="Gene3D" id="3.10.180.10">
    <property type="entry name" value="2,3-Dihydroxybiphenyl 1,2-Dioxygenase, domain 1"/>
    <property type="match status" value="1"/>
</dbReference>
<evidence type="ECO:0000313" key="3">
    <source>
        <dbReference type="Proteomes" id="UP000831786"/>
    </source>
</evidence>
<organism evidence="2 3">
    <name type="scientific">Leucobacter allii</name>
    <dbReference type="NCBI Taxonomy" id="2932247"/>
    <lineage>
        <taxon>Bacteria</taxon>
        <taxon>Bacillati</taxon>
        <taxon>Actinomycetota</taxon>
        <taxon>Actinomycetes</taxon>
        <taxon>Micrococcales</taxon>
        <taxon>Microbacteriaceae</taxon>
        <taxon>Leucobacter</taxon>
    </lineage>
</organism>
<dbReference type="PROSITE" id="PS51819">
    <property type="entry name" value="VOC"/>
    <property type="match status" value="1"/>
</dbReference>
<dbReference type="EMBL" id="CP095045">
    <property type="protein sequence ID" value="UOQ58602.1"/>
    <property type="molecule type" value="Genomic_DNA"/>
</dbReference>
<dbReference type="InterPro" id="IPR029068">
    <property type="entry name" value="Glyas_Bleomycin-R_OHBP_Dase"/>
</dbReference>
<dbReference type="CDD" id="cd06587">
    <property type="entry name" value="VOC"/>
    <property type="match status" value="1"/>
</dbReference>
<dbReference type="PANTHER" id="PTHR35908:SF1">
    <property type="entry name" value="CONSERVED PROTEIN"/>
    <property type="match status" value="1"/>
</dbReference>
<evidence type="ECO:0000313" key="2">
    <source>
        <dbReference type="EMBL" id="UOQ58602.1"/>
    </source>
</evidence>
<dbReference type="InterPro" id="IPR037523">
    <property type="entry name" value="VOC_core"/>
</dbReference>
<dbReference type="SUPFAM" id="SSF54593">
    <property type="entry name" value="Glyoxalase/Bleomycin resistance protein/Dihydroxybiphenyl dioxygenase"/>
    <property type="match status" value="1"/>
</dbReference>
<dbReference type="PANTHER" id="PTHR35908">
    <property type="entry name" value="HYPOTHETICAL FUSION PROTEIN"/>
    <property type="match status" value="1"/>
</dbReference>
<evidence type="ECO:0000259" key="1">
    <source>
        <dbReference type="PROSITE" id="PS51819"/>
    </source>
</evidence>
<dbReference type="Proteomes" id="UP000831786">
    <property type="component" value="Chromosome"/>
</dbReference>
<protein>
    <submittedName>
        <fullName evidence="2">VOC family protein</fullName>
    </submittedName>
</protein>
<keyword evidence="3" id="KW-1185">Reference proteome</keyword>
<reference evidence="2 3" key="1">
    <citation type="submission" date="2022-04" db="EMBL/GenBank/DDBJ databases">
        <title>Leucobacter sp. isolated from rhizosphere of garlic.</title>
        <authorList>
            <person name="Won M."/>
            <person name="Lee C.-M."/>
            <person name="Woen H.-Y."/>
            <person name="Kwon S.-W."/>
        </authorList>
    </citation>
    <scope>NUCLEOTIDE SEQUENCE [LARGE SCALE GENOMIC DNA]</scope>
    <source>
        <strain evidence="2 3">H21R-40</strain>
    </source>
</reference>
<name>A0ABY4FQR3_9MICO</name>
<proteinExistence type="predicted"/>
<dbReference type="Pfam" id="PF18029">
    <property type="entry name" value="Glyoxalase_6"/>
    <property type="match status" value="1"/>
</dbReference>
<gene>
    <name evidence="2" type="ORF">MUN78_07210</name>
</gene>
<feature type="domain" description="VOC" evidence="1">
    <location>
        <begin position="3"/>
        <end position="123"/>
    </location>
</feature>